<dbReference type="Gene3D" id="3.40.350.10">
    <property type="entry name" value="Creatinase/prolidase N-terminal domain"/>
    <property type="match status" value="1"/>
</dbReference>
<evidence type="ECO:0000313" key="6">
    <source>
        <dbReference type="EMBL" id="GAA5528593.1"/>
    </source>
</evidence>
<dbReference type="InterPro" id="IPR000587">
    <property type="entry name" value="Creatinase_N"/>
</dbReference>
<dbReference type="InterPro" id="IPR001131">
    <property type="entry name" value="Peptidase_M24B_aminopep-P_CS"/>
</dbReference>
<dbReference type="Pfam" id="PF01321">
    <property type="entry name" value="Creatinase_N"/>
    <property type="match status" value="1"/>
</dbReference>
<dbReference type="Pfam" id="PF00557">
    <property type="entry name" value="Peptidase_M24"/>
    <property type="match status" value="1"/>
</dbReference>
<dbReference type="PROSITE" id="PS00491">
    <property type="entry name" value="PROLINE_PEPTIDASE"/>
    <property type="match status" value="1"/>
</dbReference>
<comment type="caution">
    <text evidence="6">The sequence shown here is derived from an EMBL/GenBank/DDBJ whole genome shotgun (WGS) entry which is preliminary data.</text>
</comment>
<feature type="domain" description="Peptidase M24" evidence="4">
    <location>
        <begin position="148"/>
        <end position="349"/>
    </location>
</feature>
<dbReference type="Gene3D" id="3.90.230.10">
    <property type="entry name" value="Creatinase/methionine aminopeptidase superfamily"/>
    <property type="match status" value="1"/>
</dbReference>
<name>A0ABP9X214_9CHLR</name>
<comment type="similarity">
    <text evidence="3">Belongs to the peptidase M24B family.</text>
</comment>
<keyword evidence="1 3" id="KW-0479">Metal-binding</keyword>
<feature type="domain" description="Creatinase N-terminal" evidence="5">
    <location>
        <begin position="5"/>
        <end position="139"/>
    </location>
</feature>
<protein>
    <submittedName>
        <fullName evidence="6">Peptidase SA1530</fullName>
    </submittedName>
</protein>
<evidence type="ECO:0000256" key="1">
    <source>
        <dbReference type="ARBA" id="ARBA00022723"/>
    </source>
</evidence>
<dbReference type="RefSeq" id="WP_345722205.1">
    <property type="nucleotide sequence ID" value="NZ_BAABRU010000007.1"/>
</dbReference>
<keyword evidence="7" id="KW-1185">Reference proteome</keyword>
<evidence type="ECO:0000313" key="7">
    <source>
        <dbReference type="Proteomes" id="UP001428290"/>
    </source>
</evidence>
<evidence type="ECO:0000256" key="3">
    <source>
        <dbReference type="RuleBase" id="RU000590"/>
    </source>
</evidence>
<dbReference type="InterPro" id="IPR036005">
    <property type="entry name" value="Creatinase/aminopeptidase-like"/>
</dbReference>
<evidence type="ECO:0000256" key="2">
    <source>
        <dbReference type="ARBA" id="ARBA00022801"/>
    </source>
</evidence>
<evidence type="ECO:0000259" key="5">
    <source>
        <dbReference type="Pfam" id="PF01321"/>
    </source>
</evidence>
<accession>A0ABP9X214</accession>
<reference evidence="6 7" key="1">
    <citation type="submission" date="2024-02" db="EMBL/GenBank/DDBJ databases">
        <title>Herpetosiphon gulosus NBRC 112829.</title>
        <authorList>
            <person name="Ichikawa N."/>
            <person name="Katano-Makiyama Y."/>
            <person name="Hidaka K."/>
        </authorList>
    </citation>
    <scope>NUCLEOTIDE SEQUENCE [LARGE SCALE GENOMIC DNA]</scope>
    <source>
        <strain evidence="6 7">NBRC 112829</strain>
    </source>
</reference>
<dbReference type="SUPFAM" id="SSF55920">
    <property type="entry name" value="Creatinase/aminopeptidase"/>
    <property type="match status" value="1"/>
</dbReference>
<dbReference type="Proteomes" id="UP001428290">
    <property type="component" value="Unassembled WGS sequence"/>
</dbReference>
<dbReference type="PANTHER" id="PTHR46112:SF3">
    <property type="entry name" value="AMINOPEPTIDASE YPDF"/>
    <property type="match status" value="1"/>
</dbReference>
<dbReference type="PANTHER" id="PTHR46112">
    <property type="entry name" value="AMINOPEPTIDASE"/>
    <property type="match status" value="1"/>
</dbReference>
<dbReference type="CDD" id="cd01092">
    <property type="entry name" value="APP-like"/>
    <property type="match status" value="1"/>
</dbReference>
<sequence length="366" mass="39315">MSGVRIRRLASAARPQGMDYVVLMPGANLQYFTGLTLHLSERLALALIAADGQSINIVLPALEQPRALAEYSGEVAVRWFPWSDDEGPMNALRNAAAGLIGRTVGVEYTTMRVLELRALEEVAGVHSIDASAAIASLRMQKGDDEIALMREAVRIVEAGLKAAIEAIHPGRTEREIARIWEEAMQLEGGEGPSFATIVASGPNSANPHHTTGERQIQTGDLVILDGGALYRGYCSDITRTVCVGEPNEQQRKLYETVLAANRAACAGAKPGMSGAQVDRLARQVVENAELGRYFIHRTGHGLGMEIHEPPYIASTNNVALPIGTVFTVEPGTYVAGIGGVRIEDDVLLTPTGAECLTNFPRELIIK</sequence>
<dbReference type="InterPro" id="IPR029149">
    <property type="entry name" value="Creatin/AminoP/Spt16_N"/>
</dbReference>
<keyword evidence="2" id="KW-0378">Hydrolase</keyword>
<dbReference type="InterPro" id="IPR000994">
    <property type="entry name" value="Pept_M24"/>
</dbReference>
<dbReference type="InterPro" id="IPR050659">
    <property type="entry name" value="Peptidase_M24B"/>
</dbReference>
<evidence type="ECO:0000259" key="4">
    <source>
        <dbReference type="Pfam" id="PF00557"/>
    </source>
</evidence>
<dbReference type="SUPFAM" id="SSF53092">
    <property type="entry name" value="Creatinase/prolidase N-terminal domain"/>
    <property type="match status" value="1"/>
</dbReference>
<organism evidence="6 7">
    <name type="scientific">Herpetosiphon gulosus</name>
    <dbReference type="NCBI Taxonomy" id="1973496"/>
    <lineage>
        <taxon>Bacteria</taxon>
        <taxon>Bacillati</taxon>
        <taxon>Chloroflexota</taxon>
        <taxon>Chloroflexia</taxon>
        <taxon>Herpetosiphonales</taxon>
        <taxon>Herpetosiphonaceae</taxon>
        <taxon>Herpetosiphon</taxon>
    </lineage>
</organism>
<gene>
    <name evidence="6" type="ORF">Hgul01_02395</name>
</gene>
<dbReference type="EMBL" id="BAABRU010000007">
    <property type="protein sequence ID" value="GAA5528593.1"/>
    <property type="molecule type" value="Genomic_DNA"/>
</dbReference>
<proteinExistence type="inferred from homology"/>